<comment type="caution">
    <text evidence="2">The sequence shown here is derived from an EMBL/GenBank/DDBJ whole genome shotgun (WGS) entry which is preliminary data.</text>
</comment>
<proteinExistence type="predicted"/>
<dbReference type="Pfam" id="PF12776">
    <property type="entry name" value="Myb_DNA-bind_3"/>
    <property type="match status" value="1"/>
</dbReference>
<sequence>MSSQRRRGAPKEKGYTRRTWTQREEELENYMLKHFPFCDLKADPHIQSKLHVWKKNYSSLASMMTRSGFGWNDARNMVTVEDNCVWEEYVKAMRYKAWPFFPVWRELFGKDRATGEHAEDVVDAANSVRIEEPINLEDLFGPDYDSPPQVNVGVGQKRKASEMVIEEPKLVDVIVQFCHATTASLGTLATRIGFERDASEKRCKVFSELEDIPELLSNERMWAAKQLVKDNSMLDLFFSLPHAKRGEMIRMMITGGI</sequence>
<protein>
    <recommendedName>
        <fullName evidence="1">Myb/SANT-like domain-containing protein</fullName>
    </recommendedName>
</protein>
<reference evidence="2" key="2">
    <citation type="journal article" date="2024" name="Plant">
        <title>Genomic evolution and insights into agronomic trait innovations of Sesamum species.</title>
        <authorList>
            <person name="Miao H."/>
            <person name="Wang L."/>
            <person name="Qu L."/>
            <person name="Liu H."/>
            <person name="Sun Y."/>
            <person name="Le M."/>
            <person name="Wang Q."/>
            <person name="Wei S."/>
            <person name="Zheng Y."/>
            <person name="Lin W."/>
            <person name="Duan Y."/>
            <person name="Cao H."/>
            <person name="Xiong S."/>
            <person name="Wang X."/>
            <person name="Wei L."/>
            <person name="Li C."/>
            <person name="Ma Q."/>
            <person name="Ju M."/>
            <person name="Zhao R."/>
            <person name="Li G."/>
            <person name="Mu C."/>
            <person name="Tian Q."/>
            <person name="Mei H."/>
            <person name="Zhang T."/>
            <person name="Gao T."/>
            <person name="Zhang H."/>
        </authorList>
    </citation>
    <scope>NUCLEOTIDE SEQUENCE</scope>
    <source>
        <tissue evidence="2">Leaf</tissue>
    </source>
</reference>
<organism evidence="2">
    <name type="scientific">Sesamum latifolium</name>
    <dbReference type="NCBI Taxonomy" id="2727402"/>
    <lineage>
        <taxon>Eukaryota</taxon>
        <taxon>Viridiplantae</taxon>
        <taxon>Streptophyta</taxon>
        <taxon>Embryophyta</taxon>
        <taxon>Tracheophyta</taxon>
        <taxon>Spermatophyta</taxon>
        <taxon>Magnoliopsida</taxon>
        <taxon>eudicotyledons</taxon>
        <taxon>Gunneridae</taxon>
        <taxon>Pentapetalae</taxon>
        <taxon>asterids</taxon>
        <taxon>lamiids</taxon>
        <taxon>Lamiales</taxon>
        <taxon>Pedaliaceae</taxon>
        <taxon>Sesamum</taxon>
    </lineage>
</organism>
<gene>
    <name evidence="2" type="ORF">Slati_1411000</name>
</gene>
<name>A0AAW2X6I8_9LAMI</name>
<dbReference type="InterPro" id="IPR024752">
    <property type="entry name" value="Myb/SANT-like_dom"/>
</dbReference>
<feature type="domain" description="Myb/SANT-like" evidence="1">
    <location>
        <begin position="4"/>
        <end position="89"/>
    </location>
</feature>
<evidence type="ECO:0000259" key="1">
    <source>
        <dbReference type="Pfam" id="PF12776"/>
    </source>
</evidence>
<dbReference type="AlphaFoldDB" id="A0AAW2X6I8"/>
<dbReference type="PANTHER" id="PTHR46250:SF15">
    <property type="entry name" value="OS01G0523800 PROTEIN"/>
    <property type="match status" value="1"/>
</dbReference>
<evidence type="ECO:0000313" key="2">
    <source>
        <dbReference type="EMBL" id="KAL0448546.1"/>
    </source>
</evidence>
<dbReference type="PANTHER" id="PTHR46250">
    <property type="entry name" value="MYB/SANT-LIKE DNA-BINDING DOMAIN PROTEIN-RELATED"/>
    <property type="match status" value="1"/>
</dbReference>
<dbReference type="EMBL" id="JACGWN010000005">
    <property type="protein sequence ID" value="KAL0448546.1"/>
    <property type="molecule type" value="Genomic_DNA"/>
</dbReference>
<reference evidence="2" key="1">
    <citation type="submission" date="2020-06" db="EMBL/GenBank/DDBJ databases">
        <authorList>
            <person name="Li T."/>
            <person name="Hu X."/>
            <person name="Zhang T."/>
            <person name="Song X."/>
            <person name="Zhang H."/>
            <person name="Dai N."/>
            <person name="Sheng W."/>
            <person name="Hou X."/>
            <person name="Wei L."/>
        </authorList>
    </citation>
    <scope>NUCLEOTIDE SEQUENCE</scope>
    <source>
        <strain evidence="2">KEN1</strain>
        <tissue evidence="2">Leaf</tissue>
    </source>
</reference>
<accession>A0AAW2X6I8</accession>